<keyword evidence="3" id="KW-0234">DNA repair</keyword>
<accession>A0A6A6ITW8</accession>
<dbReference type="EMBL" id="ML987191">
    <property type="protein sequence ID" value="KAF2253809.1"/>
    <property type="molecule type" value="Genomic_DNA"/>
</dbReference>
<comment type="similarity">
    <text evidence="1">Belongs to the SWI5/SAE3 family.</text>
</comment>
<protein>
    <recommendedName>
        <fullName evidence="7">Swi5-domain-containing protein</fullName>
    </recommendedName>
</protein>
<evidence type="ECO:0008006" key="7">
    <source>
        <dbReference type="Google" id="ProtNLM"/>
    </source>
</evidence>
<organism evidence="5 6">
    <name type="scientific">Trematosphaeria pertusa</name>
    <dbReference type="NCBI Taxonomy" id="390896"/>
    <lineage>
        <taxon>Eukaryota</taxon>
        <taxon>Fungi</taxon>
        <taxon>Dikarya</taxon>
        <taxon>Ascomycota</taxon>
        <taxon>Pezizomycotina</taxon>
        <taxon>Dothideomycetes</taxon>
        <taxon>Pleosporomycetidae</taxon>
        <taxon>Pleosporales</taxon>
        <taxon>Massarineae</taxon>
        <taxon>Trematosphaeriaceae</taxon>
        <taxon>Trematosphaeria</taxon>
    </lineage>
</organism>
<feature type="compositionally biased region" description="Basic and acidic residues" evidence="4">
    <location>
        <begin position="152"/>
        <end position="162"/>
    </location>
</feature>
<dbReference type="Proteomes" id="UP000800094">
    <property type="component" value="Unassembled WGS sequence"/>
</dbReference>
<gene>
    <name evidence="5" type="ORF">BU26DRAFT_230168</name>
</gene>
<feature type="compositionally biased region" description="Polar residues" evidence="4">
    <location>
        <begin position="218"/>
        <end position="229"/>
    </location>
</feature>
<feature type="compositionally biased region" description="Polar residues" evidence="4">
    <location>
        <begin position="119"/>
        <end position="129"/>
    </location>
</feature>
<feature type="compositionally biased region" description="Basic and acidic residues" evidence="4">
    <location>
        <begin position="285"/>
        <end position="301"/>
    </location>
</feature>
<name>A0A6A6ITW8_9PLEO</name>
<feature type="compositionally biased region" description="Polar residues" evidence="4">
    <location>
        <begin position="61"/>
        <end position="70"/>
    </location>
</feature>
<dbReference type="InterPro" id="IPR010760">
    <property type="entry name" value="DNA-repair_Swi5"/>
</dbReference>
<evidence type="ECO:0000256" key="4">
    <source>
        <dbReference type="SAM" id="MobiDB-lite"/>
    </source>
</evidence>
<dbReference type="GeneID" id="54574184"/>
<dbReference type="PANTHER" id="PTHR28529:SF2">
    <property type="entry name" value="DNA REPAIR PROTEIN SWI5 HOMOLOG"/>
    <property type="match status" value="1"/>
</dbReference>
<proteinExistence type="inferred from homology"/>
<feature type="region of interest" description="Disordered" evidence="4">
    <location>
        <begin position="1"/>
        <end position="129"/>
    </location>
</feature>
<keyword evidence="2" id="KW-0227">DNA damage</keyword>
<evidence type="ECO:0000256" key="1">
    <source>
        <dbReference type="ARBA" id="ARBA00008060"/>
    </source>
</evidence>
<dbReference type="GO" id="GO:0032798">
    <property type="term" value="C:Swi5-Sfr1 complex"/>
    <property type="evidence" value="ECO:0007669"/>
    <property type="project" value="TreeGrafter"/>
</dbReference>
<dbReference type="GO" id="GO:0034974">
    <property type="term" value="C:Swi5-Swi2 complex"/>
    <property type="evidence" value="ECO:0007669"/>
    <property type="project" value="TreeGrafter"/>
</dbReference>
<feature type="compositionally biased region" description="Basic and acidic residues" evidence="4">
    <location>
        <begin position="1"/>
        <end position="11"/>
    </location>
</feature>
<dbReference type="Gene3D" id="1.20.5.170">
    <property type="match status" value="1"/>
</dbReference>
<dbReference type="AlphaFoldDB" id="A0A6A6ITW8"/>
<feature type="compositionally biased region" description="Polar residues" evidence="4">
    <location>
        <begin position="254"/>
        <end position="270"/>
    </location>
</feature>
<evidence type="ECO:0000256" key="3">
    <source>
        <dbReference type="ARBA" id="ARBA00023204"/>
    </source>
</evidence>
<keyword evidence="6" id="KW-1185">Reference proteome</keyword>
<evidence type="ECO:0000256" key="2">
    <source>
        <dbReference type="ARBA" id="ARBA00022763"/>
    </source>
</evidence>
<sequence>MAVADGAREIPDSEEEPLTSSPDVVSYDAIAKPGETARGPPQEPRDASQDEACKHQESGALVSQSSSQCPGSLGVDQQKASMDVEPSGIVEQADQQPNLLLAQNNNSNDTPPLEVMADNQPSPSSGTVTSAVFNDKIESSITVAPQSMELDDAQKMNNEREQGTFPATQHGKSDVADGDGRETMKESLEKLQPTVAKANASALTLAQSAEPMEIDNAPNVNGQDRTIATSPRDDSALPDEGGPRVSLPRDEEGSTASSLTQKPGASSQESEMGDAPPKPLVQEQSLRESLPEDLQHQKGHIDNATGVPRMEADEPPAVLQPQSVQKGEFPVSAHVRMPKPSMDWNSEAEHGTTEVQGVAAPTQQPTNGTAYPRSDMDVENIDPTEKPDSTSHPASLPKLLVSQQQPAPPKNPQETTLAELRAQKAALLASLAELPSIQDLVAEDDSSETACQDPYAEPTNAEVMAAAHKIVKKHIKLLHEYNEIKDVGQGLMGLIADQRGVRIIEVQDEFGVDAKD</sequence>
<evidence type="ECO:0000313" key="6">
    <source>
        <dbReference type="Proteomes" id="UP000800094"/>
    </source>
</evidence>
<feature type="compositionally biased region" description="Basic and acidic residues" evidence="4">
    <location>
        <begin position="171"/>
        <end position="189"/>
    </location>
</feature>
<feature type="region of interest" description="Disordered" evidence="4">
    <location>
        <begin position="152"/>
        <end position="395"/>
    </location>
</feature>
<dbReference type="PANTHER" id="PTHR28529">
    <property type="entry name" value="DNA REPAIR PROTEIN SWI5 HOMOLOG"/>
    <property type="match status" value="1"/>
</dbReference>
<feature type="compositionally biased region" description="Low complexity" evidence="4">
    <location>
        <begin position="95"/>
        <end position="108"/>
    </location>
</feature>
<reference evidence="5" key="1">
    <citation type="journal article" date="2020" name="Stud. Mycol.">
        <title>101 Dothideomycetes genomes: a test case for predicting lifestyles and emergence of pathogens.</title>
        <authorList>
            <person name="Haridas S."/>
            <person name="Albert R."/>
            <person name="Binder M."/>
            <person name="Bloem J."/>
            <person name="Labutti K."/>
            <person name="Salamov A."/>
            <person name="Andreopoulos B."/>
            <person name="Baker S."/>
            <person name="Barry K."/>
            <person name="Bills G."/>
            <person name="Bluhm B."/>
            <person name="Cannon C."/>
            <person name="Castanera R."/>
            <person name="Culley D."/>
            <person name="Daum C."/>
            <person name="Ezra D."/>
            <person name="Gonzalez J."/>
            <person name="Henrissat B."/>
            <person name="Kuo A."/>
            <person name="Liang C."/>
            <person name="Lipzen A."/>
            <person name="Lutzoni F."/>
            <person name="Magnuson J."/>
            <person name="Mondo S."/>
            <person name="Nolan M."/>
            <person name="Ohm R."/>
            <person name="Pangilinan J."/>
            <person name="Park H.-J."/>
            <person name="Ramirez L."/>
            <person name="Alfaro M."/>
            <person name="Sun H."/>
            <person name="Tritt A."/>
            <person name="Yoshinaga Y."/>
            <person name="Zwiers L.-H."/>
            <person name="Turgeon B."/>
            <person name="Goodwin S."/>
            <person name="Spatafora J."/>
            <person name="Crous P."/>
            <person name="Grigoriev I."/>
        </authorList>
    </citation>
    <scope>NUCLEOTIDE SEQUENCE</scope>
    <source>
        <strain evidence="5">CBS 122368</strain>
    </source>
</reference>
<dbReference type="GO" id="GO:0000709">
    <property type="term" value="P:meiotic joint molecule formation"/>
    <property type="evidence" value="ECO:0007669"/>
    <property type="project" value="TreeGrafter"/>
</dbReference>
<dbReference type="Pfam" id="PF07061">
    <property type="entry name" value="Swi5"/>
    <property type="match status" value="1"/>
</dbReference>
<dbReference type="RefSeq" id="XP_033688813.1">
    <property type="nucleotide sequence ID" value="XM_033820854.1"/>
</dbReference>
<dbReference type="OrthoDB" id="255837at2759"/>
<feature type="compositionally biased region" description="Basic and acidic residues" evidence="4">
    <location>
        <begin position="43"/>
        <end position="57"/>
    </location>
</feature>
<evidence type="ECO:0000313" key="5">
    <source>
        <dbReference type="EMBL" id="KAF2253809.1"/>
    </source>
</evidence>
<dbReference type="GO" id="GO:0010772">
    <property type="term" value="P:meiotic DNA recombinase assembly involved in reciprocal meiotic recombination"/>
    <property type="evidence" value="ECO:0007669"/>
    <property type="project" value="TreeGrafter"/>
</dbReference>